<protein>
    <submittedName>
        <fullName evidence="1">Uncharacterized protein</fullName>
    </submittedName>
</protein>
<dbReference type="AlphaFoldDB" id="S1P7V6"/>
<gene>
    <name evidence="1" type="ORF">A13A_02142</name>
</gene>
<reference evidence="1 2" key="1">
    <citation type="submission" date="2013-01" db="EMBL/GenBank/DDBJ databases">
        <title>The Genome Sequence of Escherichia coli KTE182.</title>
        <authorList>
            <consortium name="The Broad Institute Genome Sequencing Platform"/>
            <consortium name="The Broad Institute Genome Sequencing Center for Infectious Disease"/>
            <person name="Feldgarden M."/>
            <person name="Nielsen K.L."/>
            <person name="Frimodt-Moller N."/>
            <person name="Andersen P.S."/>
            <person name="Walker B."/>
            <person name="Young S.K."/>
            <person name="Zeng Q."/>
            <person name="Gargeya S."/>
            <person name="Fitzgerald M."/>
            <person name="Haas B."/>
            <person name="Abouelleil A."/>
            <person name="Alvarado L."/>
            <person name="Arachchi H.M."/>
            <person name="Berlin A.M."/>
            <person name="Chapman S.B."/>
            <person name="Dewar J."/>
            <person name="Goldberg J."/>
            <person name="Griggs A."/>
            <person name="Gujja S."/>
            <person name="Hansen M."/>
            <person name="Howarth C."/>
            <person name="Imamovic A."/>
            <person name="Larimer J."/>
            <person name="McCowan C."/>
            <person name="Murphy C."/>
            <person name="Neiman D."/>
            <person name="Pearson M."/>
            <person name="Priest M."/>
            <person name="Roberts A."/>
            <person name="Saif S."/>
            <person name="Shea T."/>
            <person name="Sisk P."/>
            <person name="Sykes S."/>
            <person name="Wortman J."/>
            <person name="Nusbaum C."/>
            <person name="Birren B."/>
        </authorList>
    </citation>
    <scope>NUCLEOTIDE SEQUENCE [LARGE SCALE GENOMIC DNA]</scope>
    <source>
        <strain evidence="1 2">KTE182</strain>
    </source>
</reference>
<sequence>MVVFGSGNGCRMRRERLIRPGGLGLDLVGLIRRVSVASGTECRMRRKTPYPAYGSVLGSCRPDKARQR</sequence>
<accession>S1P7V6</accession>
<evidence type="ECO:0000313" key="1">
    <source>
        <dbReference type="EMBL" id="EOW97275.1"/>
    </source>
</evidence>
<proteinExistence type="predicted"/>
<dbReference type="EMBL" id="ASUG01000036">
    <property type="protein sequence ID" value="EOW97275.1"/>
    <property type="molecule type" value="Genomic_DNA"/>
</dbReference>
<evidence type="ECO:0000313" key="2">
    <source>
        <dbReference type="Proteomes" id="UP000014179"/>
    </source>
</evidence>
<comment type="caution">
    <text evidence="1">The sequence shown here is derived from an EMBL/GenBank/DDBJ whole genome shotgun (WGS) entry which is preliminary data.</text>
</comment>
<organism evidence="1 2">
    <name type="scientific">Escherichia coli KTE182</name>
    <dbReference type="NCBI Taxonomy" id="1181728"/>
    <lineage>
        <taxon>Bacteria</taxon>
        <taxon>Pseudomonadati</taxon>
        <taxon>Pseudomonadota</taxon>
        <taxon>Gammaproteobacteria</taxon>
        <taxon>Enterobacterales</taxon>
        <taxon>Enterobacteriaceae</taxon>
        <taxon>Escherichia</taxon>
    </lineage>
</organism>
<name>S1P7V6_ECOLX</name>
<dbReference type="HOGENOM" id="CLU_212053_0_0_6"/>
<dbReference type="Proteomes" id="UP000014179">
    <property type="component" value="Unassembled WGS sequence"/>
</dbReference>
<feature type="non-terminal residue" evidence="1">
    <location>
        <position position="68"/>
    </location>
</feature>